<feature type="transmembrane region" description="Helical" evidence="7">
    <location>
        <begin position="598"/>
        <end position="617"/>
    </location>
</feature>
<dbReference type="InterPro" id="IPR005821">
    <property type="entry name" value="Ion_trans_dom"/>
</dbReference>
<dbReference type="EMBL" id="CAMXCT030000147">
    <property type="protein sequence ID" value="CAL4761960.1"/>
    <property type="molecule type" value="Genomic_DNA"/>
</dbReference>
<keyword evidence="4 7" id="KW-1133">Transmembrane helix</keyword>
<dbReference type="PROSITE" id="PS50222">
    <property type="entry name" value="EF_HAND_2"/>
    <property type="match status" value="2"/>
</dbReference>
<reference evidence="10" key="2">
    <citation type="submission" date="2024-04" db="EMBL/GenBank/DDBJ databases">
        <authorList>
            <person name="Chen Y."/>
            <person name="Shah S."/>
            <person name="Dougan E. K."/>
            <person name="Thang M."/>
            <person name="Chan C."/>
        </authorList>
    </citation>
    <scope>NUCLEOTIDE SEQUENCE [LARGE SCALE GENOMIC DNA]</scope>
</reference>
<dbReference type="InterPro" id="IPR015915">
    <property type="entry name" value="Kelch-typ_b-propeller"/>
</dbReference>
<dbReference type="SUPFAM" id="SSF50965">
    <property type="entry name" value="Galactose oxidase, central domain"/>
    <property type="match status" value="2"/>
</dbReference>
<evidence type="ECO:0000313" key="9">
    <source>
        <dbReference type="EMBL" id="CAI3974648.1"/>
    </source>
</evidence>
<evidence type="ECO:0000256" key="5">
    <source>
        <dbReference type="ARBA" id="ARBA00023136"/>
    </source>
</evidence>
<dbReference type="InterPro" id="IPR018247">
    <property type="entry name" value="EF_Hand_1_Ca_BS"/>
</dbReference>
<dbReference type="Gene3D" id="2.120.10.80">
    <property type="entry name" value="Kelch-type beta propeller"/>
    <property type="match status" value="2"/>
</dbReference>
<dbReference type="SUPFAM" id="SSF81324">
    <property type="entry name" value="Voltage-gated potassium channels"/>
    <property type="match status" value="1"/>
</dbReference>
<feature type="region of interest" description="Disordered" evidence="6">
    <location>
        <begin position="1606"/>
        <end position="1642"/>
    </location>
</feature>
<protein>
    <submittedName>
        <fullName evidence="11">Tip elongation aberrant protein 1 (Altered polarity protein 8) (Cell polarity protein tea1)</fullName>
    </submittedName>
</protein>
<dbReference type="InterPro" id="IPR001466">
    <property type="entry name" value="Beta-lactam-related"/>
</dbReference>
<dbReference type="GO" id="GO:0005509">
    <property type="term" value="F:calcium ion binding"/>
    <property type="evidence" value="ECO:0007669"/>
    <property type="project" value="InterPro"/>
</dbReference>
<dbReference type="InterPro" id="IPR011043">
    <property type="entry name" value="Gal_Oxase/kelch_b-propeller"/>
</dbReference>
<comment type="caution">
    <text evidence="9">The sequence shown here is derived from an EMBL/GenBank/DDBJ whole genome shotgun (WGS) entry which is preliminary data.</text>
</comment>
<feature type="compositionally biased region" description="Pro residues" evidence="6">
    <location>
        <begin position="1609"/>
        <end position="1620"/>
    </location>
</feature>
<feature type="compositionally biased region" description="Basic and acidic residues" evidence="6">
    <location>
        <begin position="1736"/>
        <end position="1753"/>
    </location>
</feature>
<organism evidence="9">
    <name type="scientific">Cladocopium goreaui</name>
    <dbReference type="NCBI Taxonomy" id="2562237"/>
    <lineage>
        <taxon>Eukaryota</taxon>
        <taxon>Sar</taxon>
        <taxon>Alveolata</taxon>
        <taxon>Dinophyceae</taxon>
        <taxon>Suessiales</taxon>
        <taxon>Symbiodiniaceae</taxon>
        <taxon>Cladocopium</taxon>
    </lineage>
</organism>
<evidence type="ECO:0000256" key="6">
    <source>
        <dbReference type="SAM" id="MobiDB-lite"/>
    </source>
</evidence>
<dbReference type="GO" id="GO:0016020">
    <property type="term" value="C:membrane"/>
    <property type="evidence" value="ECO:0007669"/>
    <property type="project" value="UniProtKB-SubCell"/>
</dbReference>
<dbReference type="Gene3D" id="3.40.710.10">
    <property type="entry name" value="DD-peptidase/beta-lactamase superfamily"/>
    <property type="match status" value="1"/>
</dbReference>
<dbReference type="PROSITE" id="PS00018">
    <property type="entry name" value="EF_HAND_1"/>
    <property type="match status" value="2"/>
</dbReference>
<evidence type="ECO:0000256" key="2">
    <source>
        <dbReference type="ARBA" id="ARBA00022692"/>
    </source>
</evidence>
<dbReference type="EMBL" id="CAMXCT010000147">
    <property type="protein sequence ID" value="CAI3974648.1"/>
    <property type="molecule type" value="Genomic_DNA"/>
</dbReference>
<dbReference type="Pfam" id="PF00520">
    <property type="entry name" value="Ion_trans"/>
    <property type="match status" value="1"/>
</dbReference>
<feature type="region of interest" description="Disordered" evidence="6">
    <location>
        <begin position="1685"/>
        <end position="1712"/>
    </location>
</feature>
<evidence type="ECO:0000313" key="12">
    <source>
        <dbReference type="Proteomes" id="UP001152797"/>
    </source>
</evidence>
<feature type="domain" description="EF-hand" evidence="8">
    <location>
        <begin position="717"/>
        <end position="752"/>
    </location>
</feature>
<feature type="region of interest" description="Disordered" evidence="6">
    <location>
        <begin position="1730"/>
        <end position="1823"/>
    </location>
</feature>
<reference evidence="9" key="1">
    <citation type="submission" date="2022-10" db="EMBL/GenBank/DDBJ databases">
        <authorList>
            <person name="Chen Y."/>
            <person name="Dougan E. K."/>
            <person name="Chan C."/>
            <person name="Rhodes N."/>
            <person name="Thang M."/>
        </authorList>
    </citation>
    <scope>NUCLEOTIDE SEQUENCE</scope>
</reference>
<comment type="subcellular location">
    <subcellularLocation>
        <location evidence="1">Membrane</location>
        <topology evidence="1">Multi-pass membrane protein</topology>
    </subcellularLocation>
</comment>
<evidence type="ECO:0000313" key="10">
    <source>
        <dbReference type="EMBL" id="CAL1128023.1"/>
    </source>
</evidence>
<dbReference type="SUPFAM" id="SSF56601">
    <property type="entry name" value="beta-lactamase/transpeptidase-like"/>
    <property type="match status" value="1"/>
</dbReference>
<feature type="transmembrane region" description="Helical" evidence="7">
    <location>
        <begin position="1293"/>
        <end position="1315"/>
    </location>
</feature>
<keyword evidence="2 7" id="KW-0812">Transmembrane</keyword>
<dbReference type="Gene3D" id="1.10.287.70">
    <property type="match status" value="1"/>
</dbReference>
<feature type="transmembrane region" description="Helical" evidence="7">
    <location>
        <begin position="544"/>
        <end position="567"/>
    </location>
</feature>
<dbReference type="Proteomes" id="UP001152797">
    <property type="component" value="Unassembled WGS sequence"/>
</dbReference>
<feature type="compositionally biased region" description="Low complexity" evidence="6">
    <location>
        <begin position="1774"/>
        <end position="1785"/>
    </location>
</feature>
<dbReference type="Gene3D" id="1.10.238.10">
    <property type="entry name" value="EF-hand"/>
    <property type="match status" value="1"/>
</dbReference>
<dbReference type="Pfam" id="PF00144">
    <property type="entry name" value="Beta-lactamase"/>
    <property type="match status" value="1"/>
</dbReference>
<evidence type="ECO:0000313" key="11">
    <source>
        <dbReference type="EMBL" id="CAL4761960.1"/>
    </source>
</evidence>
<gene>
    <name evidence="9" type="ORF">C1SCF055_LOCUS3035</name>
</gene>
<evidence type="ECO:0000256" key="7">
    <source>
        <dbReference type="SAM" id="Phobius"/>
    </source>
</evidence>
<dbReference type="EMBL" id="CAMXCT020000147">
    <property type="protein sequence ID" value="CAL1128023.1"/>
    <property type="molecule type" value="Genomic_DNA"/>
</dbReference>
<dbReference type="Pfam" id="PF24681">
    <property type="entry name" value="Kelch_KLHDC2_KLHL20_DRC7"/>
    <property type="match status" value="1"/>
</dbReference>
<dbReference type="Pfam" id="PF13499">
    <property type="entry name" value="EF-hand_7"/>
    <property type="match status" value="1"/>
</dbReference>
<feature type="transmembrane region" description="Helical" evidence="7">
    <location>
        <begin position="629"/>
        <end position="648"/>
    </location>
</feature>
<dbReference type="SUPFAM" id="SSF47473">
    <property type="entry name" value="EF-hand"/>
    <property type="match status" value="1"/>
</dbReference>
<accession>A0A9P1BLL2</accession>
<feature type="compositionally biased region" description="Basic and acidic residues" evidence="6">
    <location>
        <begin position="1894"/>
        <end position="1904"/>
    </location>
</feature>
<keyword evidence="3" id="KW-0106">Calcium</keyword>
<feature type="region of interest" description="Disordered" evidence="6">
    <location>
        <begin position="1875"/>
        <end position="1904"/>
    </location>
</feature>
<name>A0A9P1BLL2_9DINO</name>
<evidence type="ECO:0000256" key="3">
    <source>
        <dbReference type="ARBA" id="ARBA00022837"/>
    </source>
</evidence>
<proteinExistence type="predicted"/>
<dbReference type="InterPro" id="IPR011992">
    <property type="entry name" value="EF-hand-dom_pair"/>
</dbReference>
<dbReference type="PANTHER" id="PTHR23244">
    <property type="entry name" value="KELCH REPEAT DOMAIN"/>
    <property type="match status" value="1"/>
</dbReference>
<keyword evidence="12" id="KW-1185">Reference proteome</keyword>
<dbReference type="InterPro" id="IPR012338">
    <property type="entry name" value="Beta-lactam/transpept-like"/>
</dbReference>
<evidence type="ECO:0000256" key="4">
    <source>
        <dbReference type="ARBA" id="ARBA00022989"/>
    </source>
</evidence>
<keyword evidence="5 7" id="KW-0472">Membrane</keyword>
<dbReference type="SMART" id="SM00054">
    <property type="entry name" value="EFh"/>
    <property type="match status" value="2"/>
</dbReference>
<dbReference type="Gene3D" id="1.20.120.350">
    <property type="entry name" value="Voltage-gated potassium channels. Chain C"/>
    <property type="match status" value="1"/>
</dbReference>
<sequence length="1904" mass="209206">MAHGNFASEVLEIIAGKPLDVIMEERICGPLKMRDTRFEVPKEHAGRIGPWYRSVEIEGKPQLAHRLEVVDPGGEESGWVGGNVAKVLSAGGTVDVPLKMRGGMVSTFNDYIRFLIMLRNFGELDGVRILKRETVQMMICNHIPVACYGKKSAFVFDKPGVGYNCPAPSRFRKSEVLADIRSKLSTAGQAIHGLQIFGFWSSVEGKTETAVPNDANGQQKALACGDIAMDVLEGLFERHELQKPDADLAMFGWWKWRTNNINADQCVEIRDALRRMRATSSTCRLSPEVEAEPESELPDSKVRFSERVPGSPLETKGLVAEVAIAAVFESNEESNADVAEAIGSKVNRSQSTIQDYMENRKSQKPNVTETYLNLENVKIERKKTGHKVEGFRGKVNDLVQSSLCEYTVAFIIVANAAVFGFQADWAVKHPGQPTLPVYRIMNQAFNIFFIVELTLRIVADGLHFASCWNPDIKWNLMDSALVSLSIFEEIYGQVTIEQGSKLDMTSARVVRLLRLVRVVRIFRVLRFFSDLRIMVMGIMGSFKALAWALLLLFIIIYVTGIIILQFVSEAAGEGWVTMSSSLSYEGTAMFNSLERTCFTLFLCIAGGVSWVEVVNVLEQVNPLLRPILSLYVAFAVFCVLNIVTGVFVERSTSMRLMDEENMMFDELESRKKWLKEIKLLFNEADADGSGQIEWKEFEAVMQDFQAQTALKHLGFDTNRVTTQQLWTLIDYDNSGLIDINEFADALMKLHGAAGAIDIARLRHETSKIFKVLNHVNNGCQAQFSEIKEKLEEVQSKKMRFLEGMEKGVVHVVSDELGARFLESLAGEVWLDPRGPSTPGVATMDRMEQLRVSNHSSLRIFGVPDVPSRAMSVLGRSMKEREVLQVSSAVQLLCVSATWTSHGSDAAPAPRARHAMASQTGRLWLFAGSAAGQRFNDLWMFNMELQLDMTGMHRIMTGATALMQVWFEFARDAETSPPAMEDHIAVWDPGGLALWIFGGYDGTDFLQELWRFTAGSWTRWPTSVVRPGRRAGHVAAWDDVSAALWIHGGYDGVDLYQDTWRFDSQAAGQAAGLHGLHAWSRISSVSTAMPSARAKHVGAWDPAGAFWIHGGYNGSVCNDLWKLQVGTSLWHRVAPATSPGRAYHAAAFDATGTWWIHGGVDESFRAQGDLWRFDTASHTWFQLSLESAPGERYNHVASWDGGLWIHGGQQPPGGSMDLSSLWSYESNAAFTSLTDTSTLTSSTTSTTTSTATRSSTATSTVTTSTATSTVTTSTATSTVTSTSGVAAEAGGLNLVSLTILLVACVACVLGLPLLLFRSHLKQLLTPSKTVIMPMEQTQLSLPDWRPMQQAQLSLPDWRPMQQTQLSLRDWRPMQQTNTQPLREPAISLPLPVPLVPMAVAFRDLPALGFGRGECVLHIADGYYEPMARCRNCQGWISGVSEEEPAEAVETYGVPAPATAAPDVAQAASRPCTWKGPGRKVLRDSQEVGPCLHASALPSPAGEASCLSLGQPQRSVEEPPRSEMIWRCPAQQCASPSINLPGLNLPGPLTMSLTMSELAPVLWPQSVPLPATRTPLPLPGAAAAPATDVPRRPSAPLATQGAELLLEPAMNPDPPGPPPKPGPKVRTWKRPRSTTLGGPYWTAQARTTTPPALKKSPGPARGSWWRSLPDENSEVVGMGLVAAPSKATSYHPESFDMVRPKAEKPSEEEDPVWAAQEAQLEREFEQEFLVNRRTRIRGAKERAIAPGPRLDRHPDEEEVLAYQTEMANRKPSSPSQNGAQDAGAGQAPPAPVKKRKSSGTPKEKAPAAKGDSGGDSPGPDGILYKRVALGEQEKKKARVVTVSGDVAEVVTEGDWRSMNVDIDTIQEIEETQFGIPLPRKMDQSEPTDFSFMMDHMTPKESPKRKT</sequence>
<dbReference type="InterPro" id="IPR027359">
    <property type="entry name" value="Volt_channel_dom_sf"/>
</dbReference>
<feature type="domain" description="EF-hand" evidence="8">
    <location>
        <begin position="672"/>
        <end position="707"/>
    </location>
</feature>
<dbReference type="GO" id="GO:0005216">
    <property type="term" value="F:monoatomic ion channel activity"/>
    <property type="evidence" value="ECO:0007669"/>
    <property type="project" value="InterPro"/>
</dbReference>
<feature type="compositionally biased region" description="Basic and acidic residues" evidence="6">
    <location>
        <begin position="1691"/>
        <end position="1703"/>
    </location>
</feature>
<dbReference type="OrthoDB" id="26525at2759"/>
<evidence type="ECO:0000256" key="1">
    <source>
        <dbReference type="ARBA" id="ARBA00004141"/>
    </source>
</evidence>
<dbReference type="InterPro" id="IPR002048">
    <property type="entry name" value="EF_hand_dom"/>
</dbReference>
<evidence type="ECO:0000259" key="8">
    <source>
        <dbReference type="PROSITE" id="PS50222"/>
    </source>
</evidence>